<dbReference type="AlphaFoldDB" id="D7KQ22"/>
<feature type="region of interest" description="Disordered" evidence="1">
    <location>
        <begin position="126"/>
        <end position="155"/>
    </location>
</feature>
<protein>
    <submittedName>
        <fullName evidence="2">Uncharacterized protein</fullName>
    </submittedName>
</protein>
<accession>D7KQ22</accession>
<dbReference type="EMBL" id="GL348713">
    <property type="protein sequence ID" value="EFH68187.1"/>
    <property type="molecule type" value="Genomic_DNA"/>
</dbReference>
<feature type="compositionally biased region" description="Polar residues" evidence="1">
    <location>
        <begin position="126"/>
        <end position="137"/>
    </location>
</feature>
<dbReference type="HOGENOM" id="CLU_1498284_0_0_1"/>
<proteinExistence type="predicted"/>
<name>D7KQ22_ARALL</name>
<dbReference type="Pfam" id="PF09713">
    <property type="entry name" value="A_thal_3526"/>
    <property type="match status" value="1"/>
</dbReference>
<evidence type="ECO:0000313" key="3">
    <source>
        <dbReference type="Proteomes" id="UP000008694"/>
    </source>
</evidence>
<dbReference type="InterPro" id="IPR006476">
    <property type="entry name" value="CHP01589_pln"/>
</dbReference>
<dbReference type="PANTHER" id="PTHR31871">
    <property type="entry name" value="OS02G0137100 PROTEIN"/>
    <property type="match status" value="1"/>
</dbReference>
<sequence length="180" mass="20285">MSDPYRHNLLCSCSRNISQTIDTIKNIIETCIQKYMSLEETVIYLHDNHNISHHLTKPKSPEFFNKYHLKRELARYITMCNSFLGKQVSLIVEHGALDINYAPSTLKNFLRQDPEGAHLLEKLANTPSNRSDVSPSSLALDDTNGPTGTNLGAPTVPPAANDQWFTYSDPACKEDSIFLF</sequence>
<evidence type="ECO:0000313" key="2">
    <source>
        <dbReference type="EMBL" id="EFH68187.1"/>
    </source>
</evidence>
<dbReference type="NCBIfam" id="TIGR01589">
    <property type="entry name" value="A_thal_3526"/>
    <property type="match status" value="1"/>
</dbReference>
<dbReference type="Proteomes" id="UP000008694">
    <property type="component" value="Unassembled WGS sequence"/>
</dbReference>
<reference evidence="3" key="1">
    <citation type="journal article" date="2011" name="Nat. Genet.">
        <title>The Arabidopsis lyrata genome sequence and the basis of rapid genome size change.</title>
        <authorList>
            <person name="Hu T.T."/>
            <person name="Pattyn P."/>
            <person name="Bakker E.G."/>
            <person name="Cao J."/>
            <person name="Cheng J.-F."/>
            <person name="Clark R.M."/>
            <person name="Fahlgren N."/>
            <person name="Fawcett J.A."/>
            <person name="Grimwood J."/>
            <person name="Gundlach H."/>
            <person name="Haberer G."/>
            <person name="Hollister J.D."/>
            <person name="Ossowski S."/>
            <person name="Ottilar R.P."/>
            <person name="Salamov A.A."/>
            <person name="Schneeberger K."/>
            <person name="Spannagl M."/>
            <person name="Wang X."/>
            <person name="Yang L."/>
            <person name="Nasrallah M.E."/>
            <person name="Bergelson J."/>
            <person name="Carrington J.C."/>
            <person name="Gaut B.S."/>
            <person name="Schmutz J."/>
            <person name="Mayer K.F.X."/>
            <person name="Van de Peer Y."/>
            <person name="Grigoriev I.V."/>
            <person name="Nordborg M."/>
            <person name="Weigel D."/>
            <person name="Guo Y.-L."/>
        </authorList>
    </citation>
    <scope>NUCLEOTIDE SEQUENCE [LARGE SCALE GENOMIC DNA]</scope>
    <source>
        <strain evidence="3">cv. MN47</strain>
    </source>
</reference>
<gene>
    <name evidence="2" type="ORF">ARALYDRAFT_892755</name>
</gene>
<keyword evidence="3" id="KW-1185">Reference proteome</keyword>
<dbReference type="Gramene" id="scaffold_105549.1">
    <property type="protein sequence ID" value="scaffold_105549.1"/>
    <property type="gene ID" value="scaffold_105549.1"/>
</dbReference>
<evidence type="ECO:0000256" key="1">
    <source>
        <dbReference type="SAM" id="MobiDB-lite"/>
    </source>
</evidence>
<organism evidence="3">
    <name type="scientific">Arabidopsis lyrata subsp. lyrata</name>
    <name type="common">Lyre-leaved rock-cress</name>
    <dbReference type="NCBI Taxonomy" id="81972"/>
    <lineage>
        <taxon>Eukaryota</taxon>
        <taxon>Viridiplantae</taxon>
        <taxon>Streptophyta</taxon>
        <taxon>Embryophyta</taxon>
        <taxon>Tracheophyta</taxon>
        <taxon>Spermatophyta</taxon>
        <taxon>Magnoliopsida</taxon>
        <taxon>eudicotyledons</taxon>
        <taxon>Gunneridae</taxon>
        <taxon>Pentapetalae</taxon>
        <taxon>rosids</taxon>
        <taxon>malvids</taxon>
        <taxon>Brassicales</taxon>
        <taxon>Brassicaceae</taxon>
        <taxon>Camelineae</taxon>
        <taxon>Arabidopsis</taxon>
    </lineage>
</organism>
<dbReference type="PANTHER" id="PTHR31871:SF42">
    <property type="entry name" value="LOB DOMAIN-CONTAINING PROTEIN"/>
    <property type="match status" value="1"/>
</dbReference>